<evidence type="ECO:0000256" key="7">
    <source>
        <dbReference type="ARBA" id="ARBA00022989"/>
    </source>
</evidence>
<dbReference type="SUPFAM" id="SSF53335">
    <property type="entry name" value="S-adenosyl-L-methionine-dependent methyltransferases"/>
    <property type="match status" value="2"/>
</dbReference>
<keyword evidence="4 10" id="KW-0808">Transferase</keyword>
<dbReference type="GO" id="GO:0032259">
    <property type="term" value="P:methylation"/>
    <property type="evidence" value="ECO:0007669"/>
    <property type="project" value="UniProtKB-KW"/>
</dbReference>
<protein>
    <recommendedName>
        <fullName evidence="10">Methyltransferase</fullName>
        <ecNumber evidence="10">2.1.1.-</ecNumber>
    </recommendedName>
</protein>
<evidence type="ECO:0000256" key="2">
    <source>
        <dbReference type="ARBA" id="ARBA00008361"/>
    </source>
</evidence>
<comment type="subcellular location">
    <subcellularLocation>
        <location evidence="1">Endoplasmic reticulum membrane</location>
        <topology evidence="1">Single-pass type II membrane protein</topology>
    </subcellularLocation>
    <subcellularLocation>
        <location evidence="10">Membrane</location>
        <topology evidence="10">Single-pass type II membrane protein</topology>
    </subcellularLocation>
</comment>
<dbReference type="InterPro" id="IPR004159">
    <property type="entry name" value="Put_SAM_MeTrfase"/>
</dbReference>
<evidence type="ECO:0000313" key="12">
    <source>
        <dbReference type="Proteomes" id="UP001210211"/>
    </source>
</evidence>
<dbReference type="Proteomes" id="UP001210211">
    <property type="component" value="Unassembled WGS sequence"/>
</dbReference>
<dbReference type="GO" id="GO:0008168">
    <property type="term" value="F:methyltransferase activity"/>
    <property type="evidence" value="ECO:0007669"/>
    <property type="project" value="UniProtKB-UniRule"/>
</dbReference>
<dbReference type="Gene3D" id="3.40.50.150">
    <property type="entry name" value="Vaccinia Virus protein VP39"/>
    <property type="match status" value="1"/>
</dbReference>
<dbReference type="EC" id="2.1.1.-" evidence="10"/>
<name>A0AAD5ZBB3_9POAL</name>
<dbReference type="PANTHER" id="PTHR10108:SF1049">
    <property type="entry name" value="METHYLTRANSFERASE"/>
    <property type="match status" value="1"/>
</dbReference>
<keyword evidence="3 10" id="KW-0489">Methyltransferase</keyword>
<comment type="similarity">
    <text evidence="2 10">Belongs to the methyltransferase superfamily.</text>
</comment>
<keyword evidence="9 10" id="KW-0325">Glycoprotein</keyword>
<dbReference type="InterPro" id="IPR029063">
    <property type="entry name" value="SAM-dependent_MTases_sf"/>
</dbReference>
<accession>A0AAD5ZBB3</accession>
<evidence type="ECO:0000256" key="10">
    <source>
        <dbReference type="RuleBase" id="RU366043"/>
    </source>
</evidence>
<gene>
    <name evidence="11" type="ORF">LUZ61_019522</name>
</gene>
<proteinExistence type="inferred from homology"/>
<dbReference type="GO" id="GO:0005802">
    <property type="term" value="C:trans-Golgi network"/>
    <property type="evidence" value="ECO:0007669"/>
    <property type="project" value="TreeGrafter"/>
</dbReference>
<evidence type="ECO:0000256" key="9">
    <source>
        <dbReference type="ARBA" id="ARBA00023180"/>
    </source>
</evidence>
<feature type="transmembrane region" description="Helical" evidence="10">
    <location>
        <begin position="24"/>
        <end position="43"/>
    </location>
</feature>
<keyword evidence="7 10" id="KW-1133">Transmembrane helix</keyword>
<keyword evidence="8 10" id="KW-0472">Membrane</keyword>
<dbReference type="GO" id="GO:0005789">
    <property type="term" value="C:endoplasmic reticulum membrane"/>
    <property type="evidence" value="ECO:0007669"/>
    <property type="project" value="UniProtKB-SubCell"/>
</dbReference>
<comment type="caution">
    <text evidence="11">The sequence shown here is derived from an EMBL/GenBank/DDBJ whole genome shotgun (WGS) entry which is preliminary data.</text>
</comment>
<organism evidence="11 12">
    <name type="scientific">Rhynchospora tenuis</name>
    <dbReference type="NCBI Taxonomy" id="198213"/>
    <lineage>
        <taxon>Eukaryota</taxon>
        <taxon>Viridiplantae</taxon>
        <taxon>Streptophyta</taxon>
        <taxon>Embryophyta</taxon>
        <taxon>Tracheophyta</taxon>
        <taxon>Spermatophyta</taxon>
        <taxon>Magnoliopsida</taxon>
        <taxon>Liliopsida</taxon>
        <taxon>Poales</taxon>
        <taxon>Cyperaceae</taxon>
        <taxon>Cyperoideae</taxon>
        <taxon>Rhynchosporeae</taxon>
        <taxon>Rhynchospora</taxon>
    </lineage>
</organism>
<dbReference type="PANTHER" id="PTHR10108">
    <property type="entry name" value="SAM-DEPENDENT METHYLTRANSFERASE"/>
    <property type="match status" value="1"/>
</dbReference>
<dbReference type="EMBL" id="JAMRDG010000002">
    <property type="protein sequence ID" value="KAJ3690358.1"/>
    <property type="molecule type" value="Genomic_DNA"/>
</dbReference>
<keyword evidence="5 10" id="KW-0812">Transmembrane</keyword>
<dbReference type="FunFam" id="3.40.50.150:FF:000123">
    <property type="entry name" value="Putative methyltransferase PMT15"/>
    <property type="match status" value="1"/>
</dbReference>
<evidence type="ECO:0000256" key="1">
    <source>
        <dbReference type="ARBA" id="ARBA00004648"/>
    </source>
</evidence>
<dbReference type="AlphaFoldDB" id="A0AAD5ZBB3"/>
<sequence length="630" mass="71369">MAGVTVLYTGPYKFHKNQHKRRNILSLALVALLCLASYFLGIWQHSRGVASSSFSTIFTAVTCKQSPITTSPSSLAASSLDFTAHHTADESPVVAGSTKHFRPCDVKYSEYTPCEDRDRSLKFPRDRLIYRERHCPAKKELLKCLIPAPPGYRNPFPWPASRGMAWFANVPHKELTVEKAVQNWIRVDGDKFRFPGGGTMFPDGADAYIDDIDRLVSLRDGSIRTALDTGCGVASWGAYLLSRNITTMSFAPRDSHEAQVQFALERGVPAMIGVLASNRLPYPSRAFDMAHCSRCLIPWHLYDGLFLIEVDRVLRPGGYWILSGPPIHWKRHWKGWERTKEDLNAEQTALEKVATSLCWKKIKEQGDIAIWQKPFNHMDCKVMKKQIQSPNFCAAQNPDAAWYNKMGTCITPLPEVSSKSQVAGGQLKKWPERLTAVPPRMSSGSLKGVTADMFLKDTELWKKRVGYYKTLINQLGQKGRYRNLLDMNAQFGGFAAALIDDPVWVMNMVPTIAKVNTLGVIYERGLIGSYQDWCEAMSTYPRTYDLLHADSILKLYKDRCDMEDILLEMDRILRPEGTVIFRDDVDTLVKIKSISDGMRWDSQIVDHEDGPLKREKLLLVVKTYWTAQDQ</sequence>
<dbReference type="GO" id="GO:0005768">
    <property type="term" value="C:endosome"/>
    <property type="evidence" value="ECO:0007669"/>
    <property type="project" value="TreeGrafter"/>
</dbReference>
<evidence type="ECO:0000256" key="4">
    <source>
        <dbReference type="ARBA" id="ARBA00022679"/>
    </source>
</evidence>
<evidence type="ECO:0000313" key="11">
    <source>
        <dbReference type="EMBL" id="KAJ3690358.1"/>
    </source>
</evidence>
<evidence type="ECO:0000256" key="5">
    <source>
        <dbReference type="ARBA" id="ARBA00022692"/>
    </source>
</evidence>
<evidence type="ECO:0000256" key="6">
    <source>
        <dbReference type="ARBA" id="ARBA00022968"/>
    </source>
</evidence>
<keyword evidence="6 10" id="KW-0735">Signal-anchor</keyword>
<keyword evidence="12" id="KW-1185">Reference proteome</keyword>
<evidence type="ECO:0000256" key="3">
    <source>
        <dbReference type="ARBA" id="ARBA00022603"/>
    </source>
</evidence>
<reference evidence="11 12" key="1">
    <citation type="journal article" date="2022" name="Cell">
        <title>Repeat-based holocentromeres influence genome architecture and karyotype evolution.</title>
        <authorList>
            <person name="Hofstatter P.G."/>
            <person name="Thangavel G."/>
            <person name="Lux T."/>
            <person name="Neumann P."/>
            <person name="Vondrak T."/>
            <person name="Novak P."/>
            <person name="Zhang M."/>
            <person name="Costa L."/>
            <person name="Castellani M."/>
            <person name="Scott A."/>
            <person name="Toegelov H."/>
            <person name="Fuchs J."/>
            <person name="Mata-Sucre Y."/>
            <person name="Dias Y."/>
            <person name="Vanzela A.L.L."/>
            <person name="Huettel B."/>
            <person name="Almeida C.C.S."/>
            <person name="Simkova H."/>
            <person name="Souza G."/>
            <person name="Pedrosa-Harand A."/>
            <person name="Macas J."/>
            <person name="Mayer K.F.X."/>
            <person name="Houben A."/>
            <person name="Marques A."/>
        </authorList>
    </citation>
    <scope>NUCLEOTIDE SEQUENCE [LARGE SCALE GENOMIC DNA]</scope>
    <source>
        <strain evidence="11">RhyTen1mFocal</strain>
    </source>
</reference>
<dbReference type="Pfam" id="PF03141">
    <property type="entry name" value="Methyltransf_29"/>
    <property type="match status" value="1"/>
</dbReference>
<evidence type="ECO:0000256" key="8">
    <source>
        <dbReference type="ARBA" id="ARBA00023136"/>
    </source>
</evidence>